<dbReference type="SUPFAM" id="SSF47769">
    <property type="entry name" value="SAM/Pointed domain"/>
    <property type="match status" value="1"/>
</dbReference>
<dbReference type="InterPro" id="IPR000756">
    <property type="entry name" value="Diacylglycerol_kin_accessory"/>
</dbReference>
<dbReference type="InterPro" id="IPR001206">
    <property type="entry name" value="Diacylglycerol_kinase_cat_dom"/>
</dbReference>
<dbReference type="SUPFAM" id="SSF57889">
    <property type="entry name" value="Cysteine-rich domain"/>
    <property type="match status" value="2"/>
</dbReference>
<comment type="subcellular location">
    <subcellularLocation>
        <location evidence="2">Cytoplasm</location>
    </subcellularLocation>
</comment>
<evidence type="ECO:0000256" key="4">
    <source>
        <dbReference type="ARBA" id="ARBA00022490"/>
    </source>
</evidence>
<dbReference type="InterPro" id="IPR016064">
    <property type="entry name" value="NAD/diacylglycerol_kinase_sf"/>
</dbReference>
<evidence type="ECO:0000313" key="21">
    <source>
        <dbReference type="EMBL" id="EDV28803.1"/>
    </source>
</evidence>
<dbReference type="Pfam" id="PF22944">
    <property type="entry name" value="DGKD_4H"/>
    <property type="match status" value="1"/>
</dbReference>
<dbReference type="STRING" id="10228.B3RLL6"/>
<dbReference type="Gene3D" id="3.40.50.10330">
    <property type="entry name" value="Probable inorganic polyphosphate/atp-NAD kinase, domain 1"/>
    <property type="match status" value="1"/>
</dbReference>
<dbReference type="GO" id="GO:0007200">
    <property type="term" value="P:phospholipase C-activating G protein-coupled receptor signaling pathway"/>
    <property type="evidence" value="ECO:0007669"/>
    <property type="project" value="InterPro"/>
</dbReference>
<evidence type="ECO:0000256" key="7">
    <source>
        <dbReference type="ARBA" id="ARBA00022737"/>
    </source>
</evidence>
<dbReference type="GO" id="GO:0008270">
    <property type="term" value="F:zinc ion binding"/>
    <property type="evidence" value="ECO:0007669"/>
    <property type="project" value="UniProtKB-KW"/>
</dbReference>
<evidence type="ECO:0000259" key="20">
    <source>
        <dbReference type="PROSITE" id="PS50146"/>
    </source>
</evidence>
<evidence type="ECO:0000259" key="17">
    <source>
        <dbReference type="PROSITE" id="PS50003"/>
    </source>
</evidence>
<protein>
    <recommendedName>
        <fullName evidence="13">Diacylglycerol kinase</fullName>
        <shortName evidence="13">DAG kinase</shortName>
        <ecNumber evidence="13">2.7.1.107</ecNumber>
    </recommendedName>
</protein>
<feature type="region of interest" description="Disordered" evidence="15">
    <location>
        <begin position="936"/>
        <end position="974"/>
    </location>
</feature>
<dbReference type="InterPro" id="IPR001849">
    <property type="entry name" value="PH_domain"/>
</dbReference>
<evidence type="ECO:0000256" key="10">
    <source>
        <dbReference type="ARBA" id="ARBA00022777"/>
    </source>
</evidence>
<evidence type="ECO:0000256" key="15">
    <source>
        <dbReference type="SAM" id="MobiDB-lite"/>
    </source>
</evidence>
<evidence type="ECO:0000256" key="12">
    <source>
        <dbReference type="ARBA" id="ARBA00022840"/>
    </source>
</evidence>
<dbReference type="Gene3D" id="2.60.200.40">
    <property type="match status" value="1"/>
</dbReference>
<keyword evidence="7" id="KW-0677">Repeat</keyword>
<evidence type="ECO:0000256" key="9">
    <source>
        <dbReference type="ARBA" id="ARBA00022771"/>
    </source>
</evidence>
<dbReference type="Pfam" id="PF00536">
    <property type="entry name" value="SAM_1"/>
    <property type="match status" value="1"/>
</dbReference>
<dbReference type="KEGG" id="tad:TRIADDRAFT_52046"/>
<keyword evidence="8 13" id="KW-0547">Nucleotide-binding</keyword>
<name>B3RLL6_TRIAD</name>
<dbReference type="PROSITE" id="PS50081">
    <property type="entry name" value="ZF_DAG_PE_2"/>
    <property type="match status" value="2"/>
</dbReference>
<dbReference type="InterPro" id="IPR013761">
    <property type="entry name" value="SAM/pointed_sf"/>
</dbReference>
<dbReference type="EC" id="2.7.1.107" evidence="13"/>
<evidence type="ECO:0000256" key="8">
    <source>
        <dbReference type="ARBA" id="ARBA00022741"/>
    </source>
</evidence>
<dbReference type="InterPro" id="IPR017438">
    <property type="entry name" value="ATP-NAD_kinase_N"/>
</dbReference>
<dbReference type="GO" id="GO:0005886">
    <property type="term" value="C:plasma membrane"/>
    <property type="evidence" value="ECO:0000318"/>
    <property type="project" value="GO_Central"/>
</dbReference>
<dbReference type="FunFam" id="3.40.50.10330:FF:000001">
    <property type="entry name" value="Diacylglycerol kinase"/>
    <property type="match status" value="1"/>
</dbReference>
<comment type="function">
    <text evidence="1">Phosphorylates diacylglycerol (DAG) to generate phosphatidic acid (PA).</text>
</comment>
<dbReference type="GO" id="GO:0004143">
    <property type="term" value="F:ATP-dependent diacylglycerol kinase activity"/>
    <property type="evidence" value="ECO:0000318"/>
    <property type="project" value="GO_Central"/>
</dbReference>
<dbReference type="CTD" id="6749220"/>
<keyword evidence="14" id="KW-0175">Coiled coil</keyword>
<dbReference type="PANTHER" id="PTHR11255:SF109">
    <property type="entry name" value="DIACYLGLYCEROL KINASE ETA"/>
    <property type="match status" value="1"/>
</dbReference>
<dbReference type="Gene3D" id="3.30.60.20">
    <property type="match status" value="2"/>
</dbReference>
<dbReference type="InterPro" id="IPR001660">
    <property type="entry name" value="SAM"/>
</dbReference>
<keyword evidence="9" id="KW-0863">Zinc-finger</keyword>
<dbReference type="GO" id="GO:0046339">
    <property type="term" value="P:diacylglycerol metabolic process"/>
    <property type="evidence" value="ECO:0000318"/>
    <property type="project" value="GO_Central"/>
</dbReference>
<dbReference type="PROSITE" id="PS50146">
    <property type="entry name" value="DAGK"/>
    <property type="match status" value="1"/>
</dbReference>
<dbReference type="eggNOG" id="KOG1170">
    <property type="taxonomic scope" value="Eukaryota"/>
</dbReference>
<dbReference type="RefSeq" id="XP_002108005.1">
    <property type="nucleotide sequence ID" value="XM_002107969.1"/>
</dbReference>
<feature type="compositionally biased region" description="Polar residues" evidence="15">
    <location>
        <begin position="529"/>
        <end position="540"/>
    </location>
</feature>
<feature type="domain" description="Phorbol-ester/DAG-type" evidence="18">
    <location>
        <begin position="64"/>
        <end position="114"/>
    </location>
</feature>
<dbReference type="InterPro" id="IPR054474">
    <property type="entry name" value="DGKD_4H"/>
</dbReference>
<evidence type="ECO:0000313" key="22">
    <source>
        <dbReference type="Proteomes" id="UP000009022"/>
    </source>
</evidence>
<evidence type="ECO:0000256" key="5">
    <source>
        <dbReference type="ARBA" id="ARBA00022679"/>
    </source>
</evidence>
<proteinExistence type="inferred from homology"/>
<evidence type="ECO:0000259" key="19">
    <source>
        <dbReference type="PROSITE" id="PS50105"/>
    </source>
</evidence>
<evidence type="ECO:0000256" key="16">
    <source>
        <dbReference type="SAM" id="SignalP"/>
    </source>
</evidence>
<dbReference type="GO" id="GO:0006654">
    <property type="term" value="P:phosphatidic acid biosynthetic process"/>
    <property type="evidence" value="ECO:0000318"/>
    <property type="project" value="GO_Central"/>
</dbReference>
<evidence type="ECO:0000256" key="11">
    <source>
        <dbReference type="ARBA" id="ARBA00022833"/>
    </source>
</evidence>
<dbReference type="AlphaFoldDB" id="B3RLL6"/>
<feature type="coiled-coil region" evidence="14">
    <location>
        <begin position="467"/>
        <end position="494"/>
    </location>
</feature>
<evidence type="ECO:0000256" key="14">
    <source>
        <dbReference type="SAM" id="Coils"/>
    </source>
</evidence>
<keyword evidence="5 13" id="KW-0808">Transferase</keyword>
<keyword evidence="12 13" id="KW-0067">ATP-binding</keyword>
<feature type="domain" description="DAGKc" evidence="20">
    <location>
        <begin position="219"/>
        <end position="354"/>
    </location>
</feature>
<dbReference type="Pfam" id="PF00781">
    <property type="entry name" value="DAGK_cat"/>
    <property type="match status" value="1"/>
</dbReference>
<dbReference type="PROSITE" id="PS50105">
    <property type="entry name" value="SAM_DOMAIN"/>
    <property type="match status" value="1"/>
</dbReference>
<dbReference type="CDD" id="cd20852">
    <property type="entry name" value="C1_DGK_typeII_rpt2"/>
    <property type="match status" value="1"/>
</dbReference>
<dbReference type="PANTHER" id="PTHR11255">
    <property type="entry name" value="DIACYLGLYCEROL KINASE"/>
    <property type="match status" value="1"/>
</dbReference>
<sequence length="1082" mass="121155">MTKSTLLILALLKGVLKTPITASRKLVISAESRKEMEDWINVIRAAKKEPREAVYDPINITNGQHKWHACSHNRPTFCNVCRESFSGVKSHGLSCEVCKYKAHKRCAARAPNNCKWTTSASIDKECLISNDKYAVPHQWNEGNLASGSKCGLCERSCGSTKRLQDFRCLWCGVSVHKDCKPLYPAKCSLGPHRVSTIPPIAINVTTAFRSVVWEAKQPPNCSPLLVFINSKSGENQGVRFIRRFKQLLNPTQVYDLMVGGPSVGLSLFRNFNPFRVLICGGDGSIGWVLSEVDKMNLSHQCQVGVLPLGTGNDLARVLGWGSACDDESHVPTVLAQLEKSSTKMLDRWGIMTRTNDEENAADNSKITIYESSVASHLAKMIESTDNTEVIRSTRVFCETVKQLIDKVKAAFTSTSDPTEPDSIIYKCSVLNEKVTLLLRTLSAETEAASSSFNASTHADDQISLRYKEALKSRANSLKKAIRQIIEHAEKALDEQNRPIISQNLDSLRSISSISDVPLDVQRDMHCTESKNNQQMSTNYESRPRKGSEPAPMYKDNNMATKPSFKQSMPNLSAPKIVFPNDEDKAKINAHLINPILAKATSEKSLNGYKERCIMNNYFGIGLDAKISLDFHLRREEHPDKYRNRARNKMCYLLMGGREIINNTFRNLYRRLIIECDGKELKLPRLQGIVVLNIPSYMGGTNFWGSTREEAGFVAPSYDDKLLEVVAVSGASHFARTKVFGIQQDRLTQCRSLKITILGNEDIPIQVDGEAWMQKPGVIQIVHKNRMPMLVRNQAFESALRSWNDKTKARYIPRLTAEEENALAGLEQASSKLIQSIEMVAESEAYIETDLYQLASNTASALDKLFPNGRLPEISDSTFVFDMIELIQTNIANNRWFMNMQSSNLSTKLCSEQESNLAISLATVERETKIITERFSRKETKVKSKHSQKKSIKSSQQSSQTTSSNGLLAPQSHPDHAPIKATSIRDLQGLIILDYDINSWGTDKVADWVDQIGLPEYTQSFQDHDICGRDLLTLDRNDLTLLGVTKVGHVKRILRGIQGLQEKMGEQTFSMDNSDRKMSAHSI</sequence>
<feature type="domain" description="PH" evidence="17">
    <location>
        <begin position="1"/>
        <end position="48"/>
    </location>
</feature>
<gene>
    <name evidence="21" type="ORF">TRIADDRAFT_52046</name>
</gene>
<dbReference type="Proteomes" id="UP000009022">
    <property type="component" value="Unassembled WGS sequence"/>
</dbReference>
<dbReference type="PhylomeDB" id="B3RLL6"/>
<dbReference type="SMART" id="SM00454">
    <property type="entry name" value="SAM"/>
    <property type="match status" value="1"/>
</dbReference>
<dbReference type="GO" id="GO:0035556">
    <property type="term" value="P:intracellular signal transduction"/>
    <property type="evidence" value="ECO:0000318"/>
    <property type="project" value="GO_Central"/>
</dbReference>
<dbReference type="SMART" id="SM00045">
    <property type="entry name" value="DAGKa"/>
    <property type="match status" value="1"/>
</dbReference>
<feature type="compositionally biased region" description="Basic residues" evidence="15">
    <location>
        <begin position="942"/>
        <end position="951"/>
    </location>
</feature>
<dbReference type="SMART" id="SM00109">
    <property type="entry name" value="C1"/>
    <property type="match status" value="2"/>
</dbReference>
<keyword evidence="22" id="KW-1185">Reference proteome</keyword>
<reference evidence="21 22" key="1">
    <citation type="journal article" date="2008" name="Nature">
        <title>The Trichoplax genome and the nature of placozoans.</title>
        <authorList>
            <person name="Srivastava M."/>
            <person name="Begovic E."/>
            <person name="Chapman J."/>
            <person name="Putnam N.H."/>
            <person name="Hellsten U."/>
            <person name="Kawashima T."/>
            <person name="Kuo A."/>
            <person name="Mitros T."/>
            <person name="Salamov A."/>
            <person name="Carpenter M.L."/>
            <person name="Signorovitch A.Y."/>
            <person name="Moreno M.A."/>
            <person name="Kamm K."/>
            <person name="Grimwood J."/>
            <person name="Schmutz J."/>
            <person name="Shapiro H."/>
            <person name="Grigoriev I.V."/>
            <person name="Buss L.W."/>
            <person name="Schierwater B."/>
            <person name="Dellaporta S.L."/>
            <person name="Rokhsar D.S."/>
        </authorList>
    </citation>
    <scope>NUCLEOTIDE SEQUENCE [LARGE SCALE GENOMIC DNA]</scope>
    <source>
        <strain evidence="21 22">Grell-BS-1999</strain>
    </source>
</reference>
<dbReference type="InterPro" id="IPR046349">
    <property type="entry name" value="C1-like_sf"/>
</dbReference>
<dbReference type="InterPro" id="IPR037607">
    <property type="entry name" value="DGK"/>
</dbReference>
<dbReference type="Pfam" id="PF00609">
    <property type="entry name" value="DAGK_acc"/>
    <property type="match status" value="1"/>
</dbReference>
<dbReference type="EMBL" id="DS985241">
    <property type="protein sequence ID" value="EDV28803.1"/>
    <property type="molecule type" value="Genomic_DNA"/>
</dbReference>
<keyword evidence="10 13" id="KW-0418">Kinase</keyword>
<evidence type="ECO:0000256" key="1">
    <source>
        <dbReference type="ARBA" id="ARBA00002064"/>
    </source>
</evidence>
<dbReference type="PROSITE" id="PS00479">
    <property type="entry name" value="ZF_DAG_PE_1"/>
    <property type="match status" value="1"/>
</dbReference>
<comment type="catalytic activity">
    <reaction evidence="13">
        <text>a 1,2-diacyl-sn-glycerol + ATP = a 1,2-diacyl-sn-glycero-3-phosphate + ADP + H(+)</text>
        <dbReference type="Rhea" id="RHEA:10272"/>
        <dbReference type="ChEBI" id="CHEBI:15378"/>
        <dbReference type="ChEBI" id="CHEBI:17815"/>
        <dbReference type="ChEBI" id="CHEBI:30616"/>
        <dbReference type="ChEBI" id="CHEBI:58608"/>
        <dbReference type="ChEBI" id="CHEBI:456216"/>
        <dbReference type="EC" id="2.7.1.107"/>
    </reaction>
</comment>
<feature type="signal peptide" evidence="16">
    <location>
        <begin position="1"/>
        <end position="17"/>
    </location>
</feature>
<dbReference type="HOGENOM" id="CLU_001799_3_0_1"/>
<dbReference type="SMART" id="SM00046">
    <property type="entry name" value="DAGKc"/>
    <property type="match status" value="1"/>
</dbReference>
<feature type="compositionally biased region" description="Low complexity" evidence="15">
    <location>
        <begin position="952"/>
        <end position="963"/>
    </location>
</feature>
<evidence type="ECO:0000256" key="6">
    <source>
        <dbReference type="ARBA" id="ARBA00022723"/>
    </source>
</evidence>
<accession>B3RLL6</accession>
<dbReference type="Gene3D" id="1.10.150.50">
    <property type="entry name" value="Transcription Factor, Ets-1"/>
    <property type="match status" value="1"/>
</dbReference>
<dbReference type="OrthoDB" id="196165at2759"/>
<dbReference type="FunCoup" id="B3RLL6">
    <property type="interactions" value="1093"/>
</dbReference>
<feature type="region of interest" description="Disordered" evidence="15">
    <location>
        <begin position="527"/>
        <end position="552"/>
    </location>
</feature>
<keyword evidence="4" id="KW-0963">Cytoplasm</keyword>
<organism evidence="21 22">
    <name type="scientific">Trichoplax adhaerens</name>
    <name type="common">Trichoplax reptans</name>
    <dbReference type="NCBI Taxonomy" id="10228"/>
    <lineage>
        <taxon>Eukaryota</taxon>
        <taxon>Metazoa</taxon>
        <taxon>Placozoa</taxon>
        <taxon>Uniplacotomia</taxon>
        <taxon>Trichoplacea</taxon>
        <taxon>Trichoplacidae</taxon>
        <taxon>Trichoplax</taxon>
    </lineage>
</organism>
<dbReference type="InParanoid" id="B3RLL6"/>
<dbReference type="OMA" id="LMLCADN"/>
<evidence type="ECO:0000256" key="13">
    <source>
        <dbReference type="RuleBase" id="RU361128"/>
    </source>
</evidence>
<dbReference type="GO" id="GO:0005524">
    <property type="term" value="F:ATP binding"/>
    <property type="evidence" value="ECO:0007669"/>
    <property type="project" value="UniProtKB-KW"/>
</dbReference>
<dbReference type="FunFam" id="3.30.60.20:FF:000002">
    <property type="entry name" value="Diacylglycerol kinase"/>
    <property type="match status" value="1"/>
</dbReference>
<dbReference type="GO" id="GO:0005737">
    <property type="term" value="C:cytoplasm"/>
    <property type="evidence" value="ECO:0007669"/>
    <property type="project" value="UniProtKB-SubCell"/>
</dbReference>
<feature type="chain" id="PRO_5002796729" description="Diacylglycerol kinase" evidence="16">
    <location>
        <begin position="18"/>
        <end position="1082"/>
    </location>
</feature>
<feature type="domain" description="SAM" evidence="19">
    <location>
        <begin position="999"/>
        <end position="1062"/>
    </location>
</feature>
<dbReference type="PROSITE" id="PS50003">
    <property type="entry name" value="PH_DOMAIN"/>
    <property type="match status" value="1"/>
</dbReference>
<keyword evidence="6" id="KW-0479">Metal-binding</keyword>
<keyword evidence="11" id="KW-0862">Zinc</keyword>
<keyword evidence="16" id="KW-0732">Signal</keyword>
<dbReference type="CDD" id="cd20800">
    <property type="entry name" value="C1_DGK_typeII_rpt1"/>
    <property type="match status" value="1"/>
</dbReference>
<comment type="similarity">
    <text evidence="3 13">Belongs to the eukaryotic diacylglycerol kinase family.</text>
</comment>
<evidence type="ECO:0000259" key="18">
    <source>
        <dbReference type="PROSITE" id="PS50081"/>
    </source>
</evidence>
<dbReference type="InterPro" id="IPR002219">
    <property type="entry name" value="PKC_DAG/PE"/>
</dbReference>
<evidence type="ECO:0000256" key="3">
    <source>
        <dbReference type="ARBA" id="ARBA00009280"/>
    </source>
</evidence>
<dbReference type="SUPFAM" id="SSF111331">
    <property type="entry name" value="NAD kinase/diacylglycerol kinase-like"/>
    <property type="match status" value="1"/>
</dbReference>
<dbReference type="GeneID" id="6749220"/>
<evidence type="ECO:0000256" key="2">
    <source>
        <dbReference type="ARBA" id="ARBA00004496"/>
    </source>
</evidence>
<dbReference type="Pfam" id="PF00130">
    <property type="entry name" value="C1_1"/>
    <property type="match status" value="2"/>
</dbReference>
<dbReference type="FunFam" id="2.60.200.40:FF:000012">
    <property type="entry name" value="Diacylglycerol kinase"/>
    <property type="match status" value="1"/>
</dbReference>
<feature type="domain" description="Phorbol-ester/DAG-type" evidence="18">
    <location>
        <begin position="136"/>
        <end position="187"/>
    </location>
</feature>